<sequence length="172" mass="20355">MDETKKQQLALEKKQFSLKIMYFNRYLVIRYLTAFFFFINLNWLVLLLIARSSAWLLPLSLLALIVPAIGEQVILYRTHTNRAPWTSNYFKIQGMMNVGISGLLLTPWYRSFFPFMSNDHSTKLFLLALFVSGIFVCGFCWFRLEKIERNQDRQYQRVKQYEKISQLGKGSN</sequence>
<comment type="caution">
    <text evidence="1">The sequence shown here is derived from an EMBL/GenBank/DDBJ whole genome shotgun (WGS) entry which is preliminary data.</text>
</comment>
<protein>
    <submittedName>
        <fullName evidence="1">Uncharacterized protein</fullName>
    </submittedName>
</protein>
<reference evidence="1 2" key="1">
    <citation type="submission" date="2019-05" db="EMBL/GenBank/DDBJ databases">
        <authorList>
            <consortium name="Pathogen Informatics"/>
        </authorList>
    </citation>
    <scope>NUCLEOTIDE SEQUENCE [LARGE SCALE GENOMIC DNA]</scope>
    <source>
        <strain evidence="1 2">NCTC12204</strain>
    </source>
</reference>
<dbReference type="AlphaFoldDB" id="A0A449E6A9"/>
<evidence type="ECO:0000313" key="1">
    <source>
        <dbReference type="EMBL" id="VTQ69810.1"/>
    </source>
</evidence>
<organism evidence="1 2">
    <name type="scientific">Enterococcus hirae</name>
    <dbReference type="NCBI Taxonomy" id="1354"/>
    <lineage>
        <taxon>Bacteria</taxon>
        <taxon>Bacillati</taxon>
        <taxon>Bacillota</taxon>
        <taxon>Bacilli</taxon>
        <taxon>Lactobacillales</taxon>
        <taxon>Enterococcaceae</taxon>
        <taxon>Enterococcus</taxon>
    </lineage>
</organism>
<evidence type="ECO:0000313" key="2">
    <source>
        <dbReference type="Proteomes" id="UP000352698"/>
    </source>
</evidence>
<proteinExistence type="predicted"/>
<gene>
    <name evidence="1" type="ORF">NCTC12204_02504</name>
</gene>
<dbReference type="Proteomes" id="UP000352698">
    <property type="component" value="Unassembled WGS sequence"/>
</dbReference>
<dbReference type="RefSeq" id="WP_010736974.1">
    <property type="nucleotide sequence ID" value="NZ_AP027299.1"/>
</dbReference>
<accession>A0A449E6A9</accession>
<name>A0A449E6A9_ENTHR</name>
<dbReference type="EMBL" id="CABEEP010000001">
    <property type="protein sequence ID" value="VTQ69810.1"/>
    <property type="molecule type" value="Genomic_DNA"/>
</dbReference>